<organism evidence="2">
    <name type="scientific">Caldiarchaeum subterraneum</name>
    <dbReference type="NCBI Taxonomy" id="311458"/>
    <lineage>
        <taxon>Archaea</taxon>
        <taxon>Nitrososphaerota</taxon>
        <taxon>Candidatus Caldarchaeales</taxon>
        <taxon>Candidatus Caldarchaeaceae</taxon>
        <taxon>Candidatus Caldarchaeum</taxon>
    </lineage>
</organism>
<name>A0A7J3VUT4_CALS0</name>
<keyword evidence="1" id="KW-0812">Transmembrane</keyword>
<keyword evidence="1" id="KW-1133">Transmembrane helix</keyword>
<sequence length="219" mass="23507">MRTALLGLALVNLLWAVAALVDPAFAREPYLPSPALVFMIHAGIGAAMLTRRLRFHALLGTAATTAYYSLLVKPFAPIAEPQTVGISAVSLSMALSRFEETRYVVFLRNFLLRAGIAYPLFEWGVDAYRNPLHFTSYIMGNSVARTLVSPVGVENAVFLLFAAEVVLSLLLVSGVGAKAVGLFTAGFLSFLSAVALYPLALPQNIALITAAIDYSQKQA</sequence>
<accession>A0A7J3VUT4</accession>
<keyword evidence="1" id="KW-0472">Membrane</keyword>
<proteinExistence type="predicted"/>
<comment type="caution">
    <text evidence="2">The sequence shown here is derived from an EMBL/GenBank/DDBJ whole genome shotgun (WGS) entry which is preliminary data.</text>
</comment>
<gene>
    <name evidence="2" type="ORF">ENM31_05305</name>
</gene>
<evidence type="ECO:0000256" key="1">
    <source>
        <dbReference type="SAM" id="Phobius"/>
    </source>
</evidence>
<feature type="transmembrane region" description="Helical" evidence="1">
    <location>
        <begin position="155"/>
        <end position="172"/>
    </location>
</feature>
<feature type="transmembrane region" description="Helical" evidence="1">
    <location>
        <begin position="179"/>
        <end position="200"/>
    </location>
</feature>
<dbReference type="EMBL" id="DRXH01000182">
    <property type="protein sequence ID" value="HHM44694.1"/>
    <property type="molecule type" value="Genomic_DNA"/>
</dbReference>
<evidence type="ECO:0000313" key="2">
    <source>
        <dbReference type="EMBL" id="HHM44694.1"/>
    </source>
</evidence>
<reference evidence="2" key="1">
    <citation type="journal article" date="2020" name="mSystems">
        <title>Genome- and Community-Level Interaction Insights into Carbon Utilization and Element Cycling Functions of Hydrothermarchaeota in Hydrothermal Sediment.</title>
        <authorList>
            <person name="Zhou Z."/>
            <person name="Liu Y."/>
            <person name="Xu W."/>
            <person name="Pan J."/>
            <person name="Luo Z.H."/>
            <person name="Li M."/>
        </authorList>
    </citation>
    <scope>NUCLEOTIDE SEQUENCE [LARGE SCALE GENOMIC DNA]</scope>
    <source>
        <strain evidence="2">SpSt-1074</strain>
    </source>
</reference>
<feature type="transmembrane region" description="Helical" evidence="1">
    <location>
        <begin position="29"/>
        <end position="49"/>
    </location>
</feature>
<evidence type="ECO:0008006" key="3">
    <source>
        <dbReference type="Google" id="ProtNLM"/>
    </source>
</evidence>
<protein>
    <recommendedName>
        <fullName evidence="3">DoxX family membrane protein</fullName>
    </recommendedName>
</protein>
<dbReference type="AlphaFoldDB" id="A0A7J3VUT4"/>